<reference evidence="2" key="1">
    <citation type="submission" date="2013-11" db="EMBL/GenBank/DDBJ databases">
        <title>Genome sequence of the fusiform rust pathogen reveals effectors for host alternation and coevolution with pine.</title>
        <authorList>
            <consortium name="DOE Joint Genome Institute"/>
            <person name="Smith K."/>
            <person name="Pendleton A."/>
            <person name="Kubisiak T."/>
            <person name="Anderson C."/>
            <person name="Salamov A."/>
            <person name="Aerts A."/>
            <person name="Riley R."/>
            <person name="Clum A."/>
            <person name="Lindquist E."/>
            <person name="Ence D."/>
            <person name="Campbell M."/>
            <person name="Kronenberg Z."/>
            <person name="Feau N."/>
            <person name="Dhillon B."/>
            <person name="Hamelin R."/>
            <person name="Burleigh J."/>
            <person name="Smith J."/>
            <person name="Yandell M."/>
            <person name="Nelson C."/>
            <person name="Grigoriev I."/>
            <person name="Davis J."/>
        </authorList>
    </citation>
    <scope>NUCLEOTIDE SEQUENCE</scope>
    <source>
        <strain evidence="2">G11</strain>
    </source>
</reference>
<proteinExistence type="predicted"/>
<protein>
    <submittedName>
        <fullName evidence="2">Uncharacterized protein</fullName>
    </submittedName>
</protein>
<evidence type="ECO:0000256" key="1">
    <source>
        <dbReference type="SAM" id="MobiDB-lite"/>
    </source>
</evidence>
<feature type="region of interest" description="Disordered" evidence="1">
    <location>
        <begin position="1"/>
        <end position="20"/>
    </location>
</feature>
<evidence type="ECO:0000313" key="3">
    <source>
        <dbReference type="Proteomes" id="UP000886653"/>
    </source>
</evidence>
<dbReference type="AlphaFoldDB" id="A0A9P6T7Q1"/>
<keyword evidence="3" id="KW-1185">Reference proteome</keyword>
<sequence length="284" mass="32531">MNPERPQMDQHEADEGHSEDQLKQLEQLLLSRFDLKVPNSTITPQTIKQATDNGLQAQEKPTCQVSFKLLSTDNQPQLINIDTDRTVISPEEIPEVIIYPEKSVERKRILDVADEPKEVRKLRWQRIKSLAVNHLAIRSLAQQIPDRPGPRVLCYRTKRIVKSHTKLTIRPSLEATSANVVKDIMPTSTCASTSPIPISTNLASLKAFENELKHKPLDTRVVRGNVTLSKDVKNKSVQSPKSFPSNTQKRKRRRSRQAYRRHQIRVLEEKIDQVPTKLVTMTYL</sequence>
<feature type="compositionally biased region" description="Basic residues" evidence="1">
    <location>
        <begin position="248"/>
        <end position="260"/>
    </location>
</feature>
<gene>
    <name evidence="2" type="ORF">CROQUDRAFT_663437</name>
</gene>
<feature type="region of interest" description="Disordered" evidence="1">
    <location>
        <begin position="232"/>
        <end position="260"/>
    </location>
</feature>
<dbReference type="OrthoDB" id="2507555at2759"/>
<name>A0A9P6T7Q1_9BASI</name>
<dbReference type="Proteomes" id="UP000886653">
    <property type="component" value="Unassembled WGS sequence"/>
</dbReference>
<accession>A0A9P6T7Q1</accession>
<evidence type="ECO:0000313" key="2">
    <source>
        <dbReference type="EMBL" id="KAG0141714.1"/>
    </source>
</evidence>
<comment type="caution">
    <text evidence="2">The sequence shown here is derived from an EMBL/GenBank/DDBJ whole genome shotgun (WGS) entry which is preliminary data.</text>
</comment>
<organism evidence="2 3">
    <name type="scientific">Cronartium quercuum f. sp. fusiforme G11</name>
    <dbReference type="NCBI Taxonomy" id="708437"/>
    <lineage>
        <taxon>Eukaryota</taxon>
        <taxon>Fungi</taxon>
        <taxon>Dikarya</taxon>
        <taxon>Basidiomycota</taxon>
        <taxon>Pucciniomycotina</taxon>
        <taxon>Pucciniomycetes</taxon>
        <taxon>Pucciniales</taxon>
        <taxon>Coleosporiaceae</taxon>
        <taxon>Cronartium</taxon>
    </lineage>
</organism>
<feature type="compositionally biased region" description="Polar residues" evidence="1">
    <location>
        <begin position="235"/>
        <end position="247"/>
    </location>
</feature>
<dbReference type="EMBL" id="MU167374">
    <property type="protein sequence ID" value="KAG0141714.1"/>
    <property type="molecule type" value="Genomic_DNA"/>
</dbReference>